<name>A0ABW4V3X6_9MICO</name>
<gene>
    <name evidence="7" type="ORF">ACFSL2_04525</name>
</gene>
<protein>
    <submittedName>
        <fullName evidence="7">LysE family translocator</fullName>
    </submittedName>
</protein>
<sequence>MTVLEAMLLFAVVAIPLTIMPGLDSALVLRTAVVSGHRHAYATALGINAGVLVWGVAAAVGATAVLAASETAYRVLTLAGAAYLVWLGGRMLWSSFRPGRYDALPAVALRRAAPSGADLPGADLPGADRGAPRSAWRSFAVGATTNLLNPKVGVFYLATIPQFLPDDVPHLLMGLLLAVEHDVLGFVWLALLINVAALAKRWLSGRAIARVTDRVTGVVLLAFGGRLGWNALTGQARVI</sequence>
<keyword evidence="5 6" id="KW-0472">Membrane</keyword>
<comment type="subcellular location">
    <subcellularLocation>
        <location evidence="1">Cell membrane</location>
        <topology evidence="1">Multi-pass membrane protein</topology>
    </subcellularLocation>
</comment>
<evidence type="ECO:0000256" key="5">
    <source>
        <dbReference type="ARBA" id="ARBA00023136"/>
    </source>
</evidence>
<evidence type="ECO:0000313" key="8">
    <source>
        <dbReference type="Proteomes" id="UP001597338"/>
    </source>
</evidence>
<feature type="transmembrane region" description="Helical" evidence="6">
    <location>
        <begin position="41"/>
        <end position="66"/>
    </location>
</feature>
<evidence type="ECO:0000256" key="6">
    <source>
        <dbReference type="SAM" id="Phobius"/>
    </source>
</evidence>
<keyword evidence="8" id="KW-1185">Reference proteome</keyword>
<dbReference type="EMBL" id="JBHUHF010000001">
    <property type="protein sequence ID" value="MFD2024768.1"/>
    <property type="molecule type" value="Genomic_DNA"/>
</dbReference>
<evidence type="ECO:0000313" key="7">
    <source>
        <dbReference type="EMBL" id="MFD2024768.1"/>
    </source>
</evidence>
<dbReference type="PANTHER" id="PTHR30086">
    <property type="entry name" value="ARGININE EXPORTER PROTEIN ARGO"/>
    <property type="match status" value="1"/>
</dbReference>
<keyword evidence="3 6" id="KW-0812">Transmembrane</keyword>
<feature type="transmembrane region" description="Helical" evidence="6">
    <location>
        <begin position="72"/>
        <end position="93"/>
    </location>
</feature>
<organism evidence="7 8">
    <name type="scientific">Promicromonospora aerolata</name>
    <dbReference type="NCBI Taxonomy" id="195749"/>
    <lineage>
        <taxon>Bacteria</taxon>
        <taxon>Bacillati</taxon>
        <taxon>Actinomycetota</taxon>
        <taxon>Actinomycetes</taxon>
        <taxon>Micrococcales</taxon>
        <taxon>Promicromonosporaceae</taxon>
        <taxon>Promicromonospora</taxon>
    </lineage>
</organism>
<dbReference type="Proteomes" id="UP001597338">
    <property type="component" value="Unassembled WGS sequence"/>
</dbReference>
<dbReference type="InterPro" id="IPR001123">
    <property type="entry name" value="LeuE-type"/>
</dbReference>
<reference evidence="8" key="1">
    <citation type="journal article" date="2019" name="Int. J. Syst. Evol. Microbiol.">
        <title>The Global Catalogue of Microorganisms (GCM) 10K type strain sequencing project: providing services to taxonomists for standard genome sequencing and annotation.</title>
        <authorList>
            <consortium name="The Broad Institute Genomics Platform"/>
            <consortium name="The Broad Institute Genome Sequencing Center for Infectious Disease"/>
            <person name="Wu L."/>
            <person name="Ma J."/>
        </authorList>
    </citation>
    <scope>NUCLEOTIDE SEQUENCE [LARGE SCALE GENOMIC DNA]</scope>
    <source>
        <strain evidence="8">CCM 7043</strain>
    </source>
</reference>
<evidence type="ECO:0000256" key="3">
    <source>
        <dbReference type="ARBA" id="ARBA00022692"/>
    </source>
</evidence>
<dbReference type="PANTHER" id="PTHR30086:SF20">
    <property type="entry name" value="ARGININE EXPORTER PROTEIN ARGO-RELATED"/>
    <property type="match status" value="1"/>
</dbReference>
<feature type="transmembrane region" description="Helical" evidence="6">
    <location>
        <begin position="6"/>
        <end position="29"/>
    </location>
</feature>
<keyword evidence="4 6" id="KW-1133">Transmembrane helix</keyword>
<dbReference type="Pfam" id="PF01810">
    <property type="entry name" value="LysE"/>
    <property type="match status" value="1"/>
</dbReference>
<evidence type="ECO:0000256" key="4">
    <source>
        <dbReference type="ARBA" id="ARBA00022989"/>
    </source>
</evidence>
<proteinExistence type="predicted"/>
<comment type="caution">
    <text evidence="7">The sequence shown here is derived from an EMBL/GenBank/DDBJ whole genome shotgun (WGS) entry which is preliminary data.</text>
</comment>
<feature type="transmembrane region" description="Helical" evidence="6">
    <location>
        <begin position="183"/>
        <end position="203"/>
    </location>
</feature>
<dbReference type="RefSeq" id="WP_377196694.1">
    <property type="nucleotide sequence ID" value="NZ_JBHUHF010000001.1"/>
</dbReference>
<keyword evidence="2" id="KW-1003">Cell membrane</keyword>
<evidence type="ECO:0000256" key="1">
    <source>
        <dbReference type="ARBA" id="ARBA00004651"/>
    </source>
</evidence>
<accession>A0ABW4V3X6</accession>
<evidence type="ECO:0000256" key="2">
    <source>
        <dbReference type="ARBA" id="ARBA00022475"/>
    </source>
</evidence>